<dbReference type="AlphaFoldDB" id="S9QQR6"/>
<organism evidence="2 3">
    <name type="scientific">Salipiger mucosus DSM 16094</name>
    <dbReference type="NCBI Taxonomy" id="1123237"/>
    <lineage>
        <taxon>Bacteria</taxon>
        <taxon>Pseudomonadati</taxon>
        <taxon>Pseudomonadota</taxon>
        <taxon>Alphaproteobacteria</taxon>
        <taxon>Rhodobacterales</taxon>
        <taxon>Roseobacteraceae</taxon>
        <taxon>Salipiger</taxon>
    </lineage>
</organism>
<dbReference type="EMBL" id="APVH01000028">
    <property type="protein sequence ID" value="EPX81983.1"/>
    <property type="molecule type" value="Genomic_DNA"/>
</dbReference>
<dbReference type="Proteomes" id="UP000015347">
    <property type="component" value="Unassembled WGS sequence"/>
</dbReference>
<protein>
    <submittedName>
        <fullName evidence="2">Uncharacterized protein</fullName>
    </submittedName>
</protein>
<comment type="caution">
    <text evidence="2">The sequence shown here is derived from an EMBL/GenBank/DDBJ whole genome shotgun (WGS) entry which is preliminary data.</text>
</comment>
<proteinExistence type="predicted"/>
<evidence type="ECO:0000313" key="2">
    <source>
        <dbReference type="EMBL" id="EPX81983.1"/>
    </source>
</evidence>
<gene>
    <name evidence="2" type="ORF">Salmuc_00297</name>
</gene>
<feature type="region of interest" description="Disordered" evidence="1">
    <location>
        <begin position="1"/>
        <end position="22"/>
    </location>
</feature>
<accession>S9QQR6</accession>
<dbReference type="STRING" id="1123237.Salmuc_00297"/>
<keyword evidence="3" id="KW-1185">Reference proteome</keyword>
<dbReference type="HOGENOM" id="CLU_2939138_0_0_5"/>
<evidence type="ECO:0000313" key="3">
    <source>
        <dbReference type="Proteomes" id="UP000015347"/>
    </source>
</evidence>
<sequence>MRGRGKGQTTHAVWRRNPDRNDCQPIRFFSASPHKVSGQADKIAFHGYTALTTGRPSGGS</sequence>
<name>S9QQR6_9RHOB</name>
<evidence type="ECO:0000256" key="1">
    <source>
        <dbReference type="SAM" id="MobiDB-lite"/>
    </source>
</evidence>
<reference evidence="3" key="1">
    <citation type="journal article" date="2014" name="Stand. Genomic Sci.">
        <title>Genome sequence of the exopolysaccharide-producing Salipiger mucosus type strain (DSM 16094(T)), a moderately halophilic member of the Roseobacter clade.</title>
        <authorList>
            <person name="Riedel T."/>
            <person name="Spring S."/>
            <person name="Fiebig A."/>
            <person name="Petersen J."/>
            <person name="Kyrpides N.C."/>
            <person name="Goker M."/>
            <person name="Klenk H.P."/>
        </authorList>
    </citation>
    <scope>NUCLEOTIDE SEQUENCE [LARGE SCALE GENOMIC DNA]</scope>
    <source>
        <strain evidence="3">DSM 16094</strain>
    </source>
</reference>